<evidence type="ECO:0000256" key="5">
    <source>
        <dbReference type="ARBA" id="ARBA00037816"/>
    </source>
</evidence>
<evidence type="ECO:0000256" key="4">
    <source>
        <dbReference type="ARBA" id="ARBA00023136"/>
    </source>
</evidence>
<evidence type="ECO:0000313" key="11">
    <source>
        <dbReference type="RefSeq" id="XP_033776772.1"/>
    </source>
</evidence>
<protein>
    <submittedName>
        <fullName evidence="11 12">SUN domain-containing protein 3-like isoform X1</fullName>
    </submittedName>
</protein>
<reference evidence="11 12" key="1">
    <citation type="submission" date="2025-04" db="UniProtKB">
        <authorList>
            <consortium name="RefSeq"/>
        </authorList>
    </citation>
    <scope>IDENTIFICATION</scope>
</reference>
<keyword evidence="3 6" id="KW-0175">Coiled coil</keyword>
<evidence type="ECO:0000256" key="8">
    <source>
        <dbReference type="SAM" id="Phobius"/>
    </source>
</evidence>
<keyword evidence="1 8" id="KW-0812">Transmembrane</keyword>
<dbReference type="GO" id="GO:0005637">
    <property type="term" value="C:nuclear inner membrane"/>
    <property type="evidence" value="ECO:0007669"/>
    <property type="project" value="UniProtKB-SubCell"/>
</dbReference>
<feature type="coiled-coil region" evidence="6">
    <location>
        <begin position="114"/>
        <end position="148"/>
    </location>
</feature>
<dbReference type="InterPro" id="IPR045119">
    <property type="entry name" value="SUN1-5"/>
</dbReference>
<evidence type="ECO:0000313" key="12">
    <source>
        <dbReference type="RefSeq" id="XP_033776773.1"/>
    </source>
</evidence>
<sequence length="359" mass="40907">MKSRYRDRNQTPVSEGQVGSTRSLHEKSGRKQRPITTTDQGQLISNHMSTFHIFGIRDILAHITAIMKKLIKVMIGTSVVLMLLLFGYWIMSSNLMMPFNFQRELETEKNSEELTFLLGEIQLLLQQLVKLKEDIATVENNIKDFVIQTIEIKMQNAQAAEMISKQKLRKMLSIILKKIAEDHVQVADYALKSSGARIVLARTSNSFTRAFSSFPWHYFNLGKYKSHPDSILQPDVYPGNCWAFPGSQGETVIQLVATIKPKAVTIQHIPKAISPTGHIRSAPREFAIYGLKDQYDFEGTLLGRFTYDAYGDPIQTFHLKGEGSFGYIQLKVLSNWGNKEYTSLYRVRVHKEMPNSIIT</sequence>
<feature type="region of interest" description="Disordered" evidence="7">
    <location>
        <begin position="1"/>
        <end position="39"/>
    </location>
</feature>
<dbReference type="Gene3D" id="2.60.120.260">
    <property type="entry name" value="Galactose-binding domain-like"/>
    <property type="match status" value="1"/>
</dbReference>
<accession>A0A6P8NZZ1</accession>
<proteinExistence type="predicted"/>
<evidence type="ECO:0000259" key="9">
    <source>
        <dbReference type="PROSITE" id="PS51469"/>
    </source>
</evidence>
<dbReference type="Proteomes" id="UP000515159">
    <property type="component" value="Chromosome 14"/>
</dbReference>
<dbReference type="GO" id="GO:0043495">
    <property type="term" value="F:protein-membrane adaptor activity"/>
    <property type="evidence" value="ECO:0007669"/>
    <property type="project" value="TreeGrafter"/>
</dbReference>
<gene>
    <name evidence="11 12 13 14" type="primary">LOC117348587</name>
</gene>
<dbReference type="AlphaFoldDB" id="A0A6P8NZZ1"/>
<evidence type="ECO:0000313" key="14">
    <source>
        <dbReference type="RefSeq" id="XP_033776775.1"/>
    </source>
</evidence>
<comment type="subcellular location">
    <subcellularLocation>
        <location evidence="5">Nucleus inner membrane</location>
        <topology evidence="5">Single-pass type II membrane protein</topology>
    </subcellularLocation>
</comment>
<feature type="transmembrane region" description="Helical" evidence="8">
    <location>
        <begin position="70"/>
        <end position="91"/>
    </location>
</feature>
<dbReference type="RefSeq" id="XP_033776773.1">
    <property type="nucleotide sequence ID" value="XM_033920882.1"/>
</dbReference>
<evidence type="ECO:0000256" key="1">
    <source>
        <dbReference type="ARBA" id="ARBA00022692"/>
    </source>
</evidence>
<evidence type="ECO:0000256" key="7">
    <source>
        <dbReference type="SAM" id="MobiDB-lite"/>
    </source>
</evidence>
<dbReference type="RefSeq" id="XP_033776774.1">
    <property type="nucleotide sequence ID" value="XM_033920883.1"/>
</dbReference>
<dbReference type="Pfam" id="PF07738">
    <property type="entry name" value="Sad1_UNC"/>
    <property type="match status" value="1"/>
</dbReference>
<dbReference type="PROSITE" id="PS51469">
    <property type="entry name" value="SUN"/>
    <property type="match status" value="1"/>
</dbReference>
<dbReference type="OrthoDB" id="342281at2759"/>
<dbReference type="InterPro" id="IPR012919">
    <property type="entry name" value="SUN_dom"/>
</dbReference>
<feature type="domain" description="SUN" evidence="9">
    <location>
        <begin position="195"/>
        <end position="354"/>
    </location>
</feature>
<organism evidence="10 13">
    <name type="scientific">Geotrypetes seraphini</name>
    <name type="common">Gaboon caecilian</name>
    <name type="synonym">Caecilia seraphini</name>
    <dbReference type="NCBI Taxonomy" id="260995"/>
    <lineage>
        <taxon>Eukaryota</taxon>
        <taxon>Metazoa</taxon>
        <taxon>Chordata</taxon>
        <taxon>Craniata</taxon>
        <taxon>Vertebrata</taxon>
        <taxon>Euteleostomi</taxon>
        <taxon>Amphibia</taxon>
        <taxon>Gymnophiona</taxon>
        <taxon>Geotrypetes</taxon>
    </lineage>
</organism>
<evidence type="ECO:0000256" key="3">
    <source>
        <dbReference type="ARBA" id="ARBA00023054"/>
    </source>
</evidence>
<evidence type="ECO:0000256" key="6">
    <source>
        <dbReference type="SAM" id="Coils"/>
    </source>
</evidence>
<dbReference type="GO" id="GO:0034993">
    <property type="term" value="C:meiotic nuclear membrane microtubule tethering complex"/>
    <property type="evidence" value="ECO:0007669"/>
    <property type="project" value="TreeGrafter"/>
</dbReference>
<dbReference type="KEGG" id="gsh:117348587"/>
<keyword evidence="4 8" id="KW-0472">Membrane</keyword>
<dbReference type="RefSeq" id="XP_033776775.1">
    <property type="nucleotide sequence ID" value="XM_033920884.1"/>
</dbReference>
<keyword evidence="2 8" id="KW-1133">Transmembrane helix</keyword>
<evidence type="ECO:0000313" key="13">
    <source>
        <dbReference type="RefSeq" id="XP_033776774.1"/>
    </source>
</evidence>
<evidence type="ECO:0000313" key="10">
    <source>
        <dbReference type="Proteomes" id="UP000515159"/>
    </source>
</evidence>
<feature type="compositionally biased region" description="Polar residues" evidence="7">
    <location>
        <begin position="10"/>
        <end position="22"/>
    </location>
</feature>
<keyword evidence="10" id="KW-1185">Reference proteome</keyword>
<dbReference type="RefSeq" id="XP_033776772.1">
    <property type="nucleotide sequence ID" value="XM_033920881.1"/>
</dbReference>
<dbReference type="GeneID" id="117348587"/>
<dbReference type="PANTHER" id="PTHR12911:SF24">
    <property type="entry name" value="SUN DOMAIN-CONTAINING PROTEIN 3"/>
    <property type="match status" value="1"/>
</dbReference>
<dbReference type="FunFam" id="2.60.120.260:FF:000009">
    <property type="entry name" value="SUN domain-containing protein 1 isoform X1"/>
    <property type="match status" value="1"/>
</dbReference>
<name>A0A6P8NZZ1_GEOSA</name>
<dbReference type="PANTHER" id="PTHR12911">
    <property type="entry name" value="SAD1/UNC-84-LIKE PROTEIN-RELATED"/>
    <property type="match status" value="1"/>
</dbReference>
<evidence type="ECO:0000256" key="2">
    <source>
        <dbReference type="ARBA" id="ARBA00022989"/>
    </source>
</evidence>